<organism evidence="1 2">
    <name type="scientific">Gigaspora margarita</name>
    <dbReference type="NCBI Taxonomy" id="4874"/>
    <lineage>
        <taxon>Eukaryota</taxon>
        <taxon>Fungi</taxon>
        <taxon>Fungi incertae sedis</taxon>
        <taxon>Mucoromycota</taxon>
        <taxon>Glomeromycotina</taxon>
        <taxon>Glomeromycetes</taxon>
        <taxon>Diversisporales</taxon>
        <taxon>Gigasporaceae</taxon>
        <taxon>Gigaspora</taxon>
    </lineage>
</organism>
<accession>A0ABN7W420</accession>
<feature type="non-terminal residue" evidence="1">
    <location>
        <position position="1"/>
    </location>
</feature>
<evidence type="ECO:0000313" key="2">
    <source>
        <dbReference type="Proteomes" id="UP000789901"/>
    </source>
</evidence>
<proteinExistence type="predicted"/>
<dbReference type="Proteomes" id="UP000789901">
    <property type="component" value="Unassembled WGS sequence"/>
</dbReference>
<comment type="caution">
    <text evidence="1">The sequence shown here is derived from an EMBL/GenBank/DDBJ whole genome shotgun (WGS) entry which is preliminary data.</text>
</comment>
<protein>
    <submittedName>
        <fullName evidence="1">7351_t:CDS:1</fullName>
    </submittedName>
</protein>
<evidence type="ECO:0000313" key="1">
    <source>
        <dbReference type="EMBL" id="CAG8814967.1"/>
    </source>
</evidence>
<name>A0ABN7W420_GIGMA</name>
<reference evidence="1 2" key="1">
    <citation type="submission" date="2021-06" db="EMBL/GenBank/DDBJ databases">
        <authorList>
            <person name="Kallberg Y."/>
            <person name="Tangrot J."/>
            <person name="Rosling A."/>
        </authorList>
    </citation>
    <scope>NUCLEOTIDE SEQUENCE [LARGE SCALE GENOMIC DNA]</scope>
    <source>
        <strain evidence="1 2">120-4 pot B 10/14</strain>
    </source>
</reference>
<keyword evidence="2" id="KW-1185">Reference proteome</keyword>
<gene>
    <name evidence="1" type="ORF">GMARGA_LOCUS26170</name>
</gene>
<sequence length="50" mass="5964">DEVDTFDESDESDELDEKSEIINKFWEADEIIQQQPIVKQKNLDSKYVFI</sequence>
<dbReference type="EMBL" id="CAJVQB010030040">
    <property type="protein sequence ID" value="CAG8814967.1"/>
    <property type="molecule type" value="Genomic_DNA"/>
</dbReference>